<accession>A0ABS9H2G4</accession>
<dbReference type="EMBL" id="JAKIJS010000002">
    <property type="protein sequence ID" value="MCF6139144.1"/>
    <property type="molecule type" value="Genomic_DNA"/>
</dbReference>
<evidence type="ECO:0000259" key="1">
    <source>
        <dbReference type="Pfam" id="PF11127"/>
    </source>
</evidence>
<evidence type="ECO:0000313" key="3">
    <source>
        <dbReference type="Proteomes" id="UP001649381"/>
    </source>
</evidence>
<proteinExistence type="predicted"/>
<keyword evidence="3" id="KW-1185">Reference proteome</keyword>
<dbReference type="RefSeq" id="WP_236337915.1">
    <property type="nucleotide sequence ID" value="NZ_JAKIJS010000002.1"/>
</dbReference>
<protein>
    <submittedName>
        <fullName evidence="2">DUF2892 domain-containing protein</fullName>
    </submittedName>
</protein>
<dbReference type="Pfam" id="PF11127">
    <property type="entry name" value="YgaP-like_TM"/>
    <property type="match status" value="1"/>
</dbReference>
<dbReference type="Proteomes" id="UP001649381">
    <property type="component" value="Unassembled WGS sequence"/>
</dbReference>
<gene>
    <name evidence="2" type="ORF">L2716_15515</name>
</gene>
<reference evidence="2 3" key="1">
    <citation type="submission" date="2022-01" db="EMBL/GenBank/DDBJ databases">
        <title>Alkalihalobacillus sp. EGI L200015, a novel bacterium isolated from a salt lake sediment.</title>
        <authorList>
            <person name="Gao L."/>
            <person name="Fang B.-Z."/>
            <person name="Li W.-J."/>
        </authorList>
    </citation>
    <scope>NUCLEOTIDE SEQUENCE [LARGE SCALE GENOMIC DNA]</scope>
    <source>
        <strain evidence="2 3">KCTC 12718</strain>
    </source>
</reference>
<sequence>MKPNIGTMNALIRITIGLTMVACSAARLGRKPNDHNHLLWMLIGSMKVGEGITKYCPATDLYKRSQELQHMDLASMTKEGSPINPS</sequence>
<comment type="caution">
    <text evidence="2">The sequence shown here is derived from an EMBL/GenBank/DDBJ whole genome shotgun (WGS) entry which is preliminary data.</text>
</comment>
<feature type="domain" description="Inner membrane protein YgaP-like transmembrane" evidence="1">
    <location>
        <begin position="1"/>
        <end position="65"/>
    </location>
</feature>
<evidence type="ECO:0000313" key="2">
    <source>
        <dbReference type="EMBL" id="MCF6139144.1"/>
    </source>
</evidence>
<dbReference type="InterPro" id="IPR021309">
    <property type="entry name" value="YgaP-like_TM"/>
</dbReference>
<name>A0ABS9H2G4_9BACL</name>
<organism evidence="2 3">
    <name type="scientific">Pseudalkalibacillus berkeleyi</name>
    <dbReference type="NCBI Taxonomy" id="1069813"/>
    <lineage>
        <taxon>Bacteria</taxon>
        <taxon>Bacillati</taxon>
        <taxon>Bacillota</taxon>
        <taxon>Bacilli</taxon>
        <taxon>Bacillales</taxon>
        <taxon>Fictibacillaceae</taxon>
        <taxon>Pseudalkalibacillus</taxon>
    </lineage>
</organism>